<dbReference type="SUPFAM" id="SSF54523">
    <property type="entry name" value="Pili subunits"/>
    <property type="match status" value="1"/>
</dbReference>
<keyword evidence="7" id="KW-1185">Reference proteome</keyword>
<dbReference type="InterPro" id="IPR045584">
    <property type="entry name" value="Pilin-like"/>
</dbReference>
<dbReference type="GO" id="GO:0016020">
    <property type="term" value="C:membrane"/>
    <property type="evidence" value="ECO:0007669"/>
    <property type="project" value="UniProtKB-SubCell"/>
</dbReference>
<dbReference type="AlphaFoldDB" id="A0A7G5EES1"/>
<dbReference type="KEGG" id="cpis:HS961_06400"/>
<keyword evidence="3" id="KW-0812">Transmembrane</keyword>
<dbReference type="PRINTS" id="PR00885">
    <property type="entry name" value="BCTERIALGSPH"/>
</dbReference>
<dbReference type="RefSeq" id="WP_182326915.1">
    <property type="nucleotide sequence ID" value="NZ_CP058554.1"/>
</dbReference>
<evidence type="ECO:0000313" key="7">
    <source>
        <dbReference type="Proteomes" id="UP000515240"/>
    </source>
</evidence>
<reference evidence="6 7" key="1">
    <citation type="journal article" date="2020" name="G3 (Bethesda)">
        <title>CeMbio - The Caenorhabditis elegans Microbiome Resource.</title>
        <authorList>
            <person name="Dirksen P."/>
            <person name="Assie A."/>
            <person name="Zimmermann J."/>
            <person name="Zhang F."/>
            <person name="Tietje A.M."/>
            <person name="Marsh S.A."/>
            <person name="Felix M.A."/>
            <person name="Shapira M."/>
            <person name="Kaleta C."/>
            <person name="Schulenburg H."/>
            <person name="Samuel B."/>
        </authorList>
    </citation>
    <scope>NUCLEOTIDE SEQUENCE [LARGE SCALE GENOMIC DNA]</scope>
    <source>
        <strain evidence="6 7">BIGb0172</strain>
    </source>
</reference>
<organism evidence="6 7">
    <name type="scientific">Comamonas piscis</name>
    <dbReference type="NCBI Taxonomy" id="1562974"/>
    <lineage>
        <taxon>Bacteria</taxon>
        <taxon>Pseudomonadati</taxon>
        <taxon>Pseudomonadota</taxon>
        <taxon>Betaproteobacteria</taxon>
        <taxon>Burkholderiales</taxon>
        <taxon>Comamonadaceae</taxon>
        <taxon>Comamonas</taxon>
    </lineage>
</organism>
<dbReference type="GO" id="GO:0015627">
    <property type="term" value="C:type II protein secretion system complex"/>
    <property type="evidence" value="ECO:0007669"/>
    <property type="project" value="InterPro"/>
</dbReference>
<protein>
    <submittedName>
        <fullName evidence="6">Prepilin-type N-terminal cleavage/methylation domain-containing protein</fullName>
    </submittedName>
</protein>
<dbReference type="Pfam" id="PF07963">
    <property type="entry name" value="N_methyl"/>
    <property type="match status" value="1"/>
</dbReference>
<gene>
    <name evidence="6" type="ORF">HS961_06400</name>
</gene>
<dbReference type="NCBIfam" id="TIGR02532">
    <property type="entry name" value="IV_pilin_GFxxxE"/>
    <property type="match status" value="1"/>
</dbReference>
<dbReference type="Gene3D" id="3.30.700.10">
    <property type="entry name" value="Glycoprotein, Type 4 Pilin"/>
    <property type="match status" value="1"/>
</dbReference>
<dbReference type="Proteomes" id="UP000515240">
    <property type="component" value="Chromosome"/>
</dbReference>
<sequence length="149" mass="15819">MPRALAPTAQPRRQRGFTLMELLVVITLMALASAGVVFAMGDNSQDQLQREGQRLAAQLEAARAQSRASGQPVRWRADSQGFVIEGLQGGSRQGAWLHPPVAVRSSGDIILGPEALIGPQTVVLAYPNRNANSIAVATDGVRPFALQAP</sequence>
<evidence type="ECO:0000313" key="6">
    <source>
        <dbReference type="EMBL" id="QMV72496.1"/>
    </source>
</evidence>
<evidence type="ECO:0000256" key="2">
    <source>
        <dbReference type="ARBA" id="ARBA00022481"/>
    </source>
</evidence>
<comment type="subcellular location">
    <subcellularLocation>
        <location evidence="1">Membrane</location>
        <topology evidence="1">Single-pass membrane protein</topology>
    </subcellularLocation>
</comment>
<evidence type="ECO:0000256" key="4">
    <source>
        <dbReference type="ARBA" id="ARBA00022989"/>
    </source>
</evidence>
<keyword evidence="4" id="KW-1133">Transmembrane helix</keyword>
<keyword evidence="2" id="KW-0488">Methylation</keyword>
<dbReference type="InterPro" id="IPR012902">
    <property type="entry name" value="N_methyl_site"/>
</dbReference>
<dbReference type="InterPro" id="IPR002416">
    <property type="entry name" value="T2SS_protein-GspH"/>
</dbReference>
<dbReference type="GO" id="GO:0015628">
    <property type="term" value="P:protein secretion by the type II secretion system"/>
    <property type="evidence" value="ECO:0007669"/>
    <property type="project" value="InterPro"/>
</dbReference>
<evidence type="ECO:0000256" key="3">
    <source>
        <dbReference type="ARBA" id="ARBA00022692"/>
    </source>
</evidence>
<proteinExistence type="predicted"/>
<name>A0A7G5EES1_9BURK</name>
<dbReference type="EMBL" id="CP058554">
    <property type="protein sequence ID" value="QMV72496.1"/>
    <property type="molecule type" value="Genomic_DNA"/>
</dbReference>
<evidence type="ECO:0000256" key="1">
    <source>
        <dbReference type="ARBA" id="ARBA00004167"/>
    </source>
</evidence>
<evidence type="ECO:0000256" key="5">
    <source>
        <dbReference type="ARBA" id="ARBA00023136"/>
    </source>
</evidence>
<accession>A0A7G5EES1</accession>
<keyword evidence="5" id="KW-0472">Membrane</keyword>